<feature type="compositionally biased region" description="Low complexity" evidence="1">
    <location>
        <begin position="186"/>
        <end position="227"/>
    </location>
</feature>
<comment type="caution">
    <text evidence="2">The sequence shown here is derived from an EMBL/GenBank/DDBJ whole genome shotgun (WGS) entry which is preliminary data.</text>
</comment>
<feature type="compositionally biased region" description="Pro residues" evidence="1">
    <location>
        <begin position="228"/>
        <end position="240"/>
    </location>
</feature>
<proteinExistence type="predicted"/>
<accession>A0ABN3PYX8</accession>
<evidence type="ECO:0000313" key="3">
    <source>
        <dbReference type="Proteomes" id="UP001501509"/>
    </source>
</evidence>
<evidence type="ECO:0000313" key="2">
    <source>
        <dbReference type="EMBL" id="GAA2608258.1"/>
    </source>
</evidence>
<keyword evidence="3" id="KW-1185">Reference proteome</keyword>
<organism evidence="2 3">
    <name type="scientific">Actinomadura fulvescens</name>
    <dbReference type="NCBI Taxonomy" id="46160"/>
    <lineage>
        <taxon>Bacteria</taxon>
        <taxon>Bacillati</taxon>
        <taxon>Actinomycetota</taxon>
        <taxon>Actinomycetes</taxon>
        <taxon>Streptosporangiales</taxon>
        <taxon>Thermomonosporaceae</taxon>
        <taxon>Actinomadura</taxon>
    </lineage>
</organism>
<gene>
    <name evidence="2" type="ORF">GCM10010411_48110</name>
</gene>
<feature type="region of interest" description="Disordered" evidence="1">
    <location>
        <begin position="166"/>
        <end position="257"/>
    </location>
</feature>
<sequence>MHDEPKPDPSLVHTAAEFMTCLRQLKAASGLSFRELERRATANGDSLPASTAVTALGRDTLPRQDLLASLVRACGGDDHDVAQWLHHRRRLAVLRAGDNSADSHHQPKPATAVPPPRPAIDSQHPPARPQRHREALPVLAVAVPTALTATALTLSLALNFNYAAGRPHSPSPSGEVPAPFSLAPATTTPTTTPTRTVTVTPTRSGTTPVRRGSTPPRTAKPVPSKKTPSPPPYSGGPYPAPRGGGVSPDPRADTPVE</sequence>
<feature type="region of interest" description="Disordered" evidence="1">
    <location>
        <begin position="98"/>
        <end position="132"/>
    </location>
</feature>
<evidence type="ECO:0000256" key="1">
    <source>
        <dbReference type="SAM" id="MobiDB-lite"/>
    </source>
</evidence>
<dbReference type="PRINTS" id="PR01217">
    <property type="entry name" value="PRICHEXTENSN"/>
</dbReference>
<dbReference type="EMBL" id="BAAATD010000006">
    <property type="protein sequence ID" value="GAA2608258.1"/>
    <property type="molecule type" value="Genomic_DNA"/>
</dbReference>
<reference evidence="2 3" key="1">
    <citation type="journal article" date="2019" name="Int. J. Syst. Evol. Microbiol.">
        <title>The Global Catalogue of Microorganisms (GCM) 10K type strain sequencing project: providing services to taxonomists for standard genome sequencing and annotation.</title>
        <authorList>
            <consortium name="The Broad Institute Genomics Platform"/>
            <consortium name="The Broad Institute Genome Sequencing Center for Infectious Disease"/>
            <person name="Wu L."/>
            <person name="Ma J."/>
        </authorList>
    </citation>
    <scope>NUCLEOTIDE SEQUENCE [LARGE SCALE GENOMIC DNA]</scope>
    <source>
        <strain evidence="2 3">JCM 6833</strain>
    </source>
</reference>
<protein>
    <submittedName>
        <fullName evidence="2">Uncharacterized protein</fullName>
    </submittedName>
</protein>
<dbReference type="Proteomes" id="UP001501509">
    <property type="component" value="Unassembled WGS sequence"/>
</dbReference>
<name>A0ABN3PYX8_9ACTN</name>